<sequence length="326" mass="36577">MIDLTNNIQRFSSLSRAPGAVWTEATKRKAPHKPLLLLAVLDLVHRGVITTPFIDVTADLVELNDLFNLYWRRIVPLGQTSSIAFPFSRLAREPFWELVPQPGKAITDAVINNTSSVTYLRKYALGAKLDDGLFRVMQSGEGREALREALLLSCFSDEAAKQLLEQSIINREAFDYSRVLEEQVHLPMVKEIAAAKSYRPAVRDQAFRKVVTTAYDHRCALCGIRIITPDGHTVVEAAHIVPWSKSKNDDIRNGMALCRTCHWGFDEGMIGVSSNYTVITARSIGIDPNFPGLLPMLSGRGIIPPADSDLWPAREFLAEHRREWRL</sequence>
<protein>
    <submittedName>
        <fullName evidence="2">HNH endonuclease</fullName>
    </submittedName>
</protein>
<dbReference type="InterPro" id="IPR003615">
    <property type="entry name" value="HNH_nuc"/>
</dbReference>
<proteinExistence type="predicted"/>
<dbReference type="PIRSF" id="PIRSF030850">
    <property type="entry name" value="UCP030850"/>
    <property type="match status" value="1"/>
</dbReference>
<evidence type="ECO:0000259" key="1">
    <source>
        <dbReference type="SMART" id="SM00507"/>
    </source>
</evidence>
<reference evidence="2 3" key="1">
    <citation type="journal article" date="2016" name="C (Basel)">
        <title>Selective Growth of and Electricity Production by Marine Exoelectrogenic Bacteria in Self-Aggregated Hydrogel of Microbially Reduced Graphene Oxide.</title>
        <authorList>
            <person name="Yoshida N."/>
            <person name="Goto Y."/>
            <person name="Miyata Y."/>
        </authorList>
    </citation>
    <scope>NUCLEOTIDE SEQUENCE [LARGE SCALE GENOMIC DNA]</scope>
    <source>
        <strain evidence="2 3">NIT-T3</strain>
    </source>
</reference>
<keyword evidence="2" id="KW-0540">Nuclease</keyword>
<gene>
    <name evidence="2" type="ORF">DESUT3_13580</name>
</gene>
<dbReference type="GO" id="GO:0004519">
    <property type="term" value="F:endonuclease activity"/>
    <property type="evidence" value="ECO:0007669"/>
    <property type="project" value="UniProtKB-KW"/>
</dbReference>
<feature type="domain" description="HNH nuclease" evidence="1">
    <location>
        <begin position="206"/>
        <end position="263"/>
    </location>
</feature>
<dbReference type="InterPro" id="IPR011396">
    <property type="entry name" value="PT_DNA_restrict"/>
</dbReference>
<keyword evidence="2" id="KW-0378">Hydrolase</keyword>
<dbReference type="Pfam" id="PF13391">
    <property type="entry name" value="HNH_2"/>
    <property type="match status" value="1"/>
</dbReference>
<accession>A0ABN6DWQ7</accession>
<dbReference type="CDD" id="cd00085">
    <property type="entry name" value="HNHc"/>
    <property type="match status" value="1"/>
</dbReference>
<reference evidence="2 3" key="2">
    <citation type="journal article" date="2021" name="Int. J. Syst. Evol. Microbiol.">
        <title>Isolation and Polyphasic Characterization of Desulfuromonas versatilis sp. Nov., an Electrogenic Bacteria Capable of Versatile Metabolism Isolated from a Graphene Oxide-Reducing Enrichment Culture.</title>
        <authorList>
            <person name="Xie L."/>
            <person name="Yoshida N."/>
            <person name="Ishii S."/>
            <person name="Meng L."/>
        </authorList>
    </citation>
    <scope>NUCLEOTIDE SEQUENCE [LARGE SCALE GENOMIC DNA]</scope>
    <source>
        <strain evidence="2 3">NIT-T3</strain>
    </source>
</reference>
<evidence type="ECO:0000313" key="2">
    <source>
        <dbReference type="EMBL" id="BCR04289.1"/>
    </source>
</evidence>
<keyword evidence="2" id="KW-0255">Endonuclease</keyword>
<evidence type="ECO:0000313" key="3">
    <source>
        <dbReference type="Proteomes" id="UP001319827"/>
    </source>
</evidence>
<keyword evidence="3" id="KW-1185">Reference proteome</keyword>
<name>A0ABN6DWQ7_9BACT</name>
<dbReference type="EMBL" id="AP024355">
    <property type="protein sequence ID" value="BCR04289.1"/>
    <property type="molecule type" value="Genomic_DNA"/>
</dbReference>
<dbReference type="RefSeq" id="WP_221251723.1">
    <property type="nucleotide sequence ID" value="NZ_AP024355.1"/>
</dbReference>
<dbReference type="Gene3D" id="1.10.30.50">
    <property type="match status" value="1"/>
</dbReference>
<organism evidence="2 3">
    <name type="scientific">Desulfuromonas versatilis</name>
    <dbReference type="NCBI Taxonomy" id="2802975"/>
    <lineage>
        <taxon>Bacteria</taxon>
        <taxon>Pseudomonadati</taxon>
        <taxon>Thermodesulfobacteriota</taxon>
        <taxon>Desulfuromonadia</taxon>
        <taxon>Desulfuromonadales</taxon>
        <taxon>Desulfuromonadaceae</taxon>
        <taxon>Desulfuromonas</taxon>
    </lineage>
</organism>
<dbReference type="Proteomes" id="UP001319827">
    <property type="component" value="Chromosome"/>
</dbReference>
<dbReference type="SMART" id="SM00507">
    <property type="entry name" value="HNHc"/>
    <property type="match status" value="1"/>
</dbReference>